<comment type="similarity">
    <text evidence="1">Belongs to the NmrA-type oxidoreductase family. Isoflavone reductase subfamily.</text>
</comment>
<proteinExistence type="inferred from homology"/>
<dbReference type="GO" id="GO:0016491">
    <property type="term" value="F:oxidoreductase activity"/>
    <property type="evidence" value="ECO:0007669"/>
    <property type="project" value="UniProtKB-KW"/>
</dbReference>
<dbReference type="SUPFAM" id="SSF51735">
    <property type="entry name" value="NAD(P)-binding Rossmann-fold domains"/>
    <property type="match status" value="1"/>
</dbReference>
<evidence type="ECO:0000313" key="7">
    <source>
        <dbReference type="EMBL" id="KAG5655440.1"/>
    </source>
</evidence>
<feature type="compositionally biased region" description="Polar residues" evidence="5">
    <location>
        <begin position="396"/>
        <end position="405"/>
    </location>
</feature>
<evidence type="ECO:0000256" key="5">
    <source>
        <dbReference type="SAM" id="MobiDB-lite"/>
    </source>
</evidence>
<keyword evidence="8" id="KW-1185">Reference proteome</keyword>
<dbReference type="Pfam" id="PF04082">
    <property type="entry name" value="Fungal_trans"/>
    <property type="match status" value="1"/>
</dbReference>
<dbReference type="Gene3D" id="3.40.50.720">
    <property type="entry name" value="NAD(P)-binding Rossmann-like Domain"/>
    <property type="match status" value="1"/>
</dbReference>
<accession>A0A9P7KP10</accession>
<name>A0A9P7KP10_9HYPO</name>
<dbReference type="CDD" id="cd12148">
    <property type="entry name" value="fungal_TF_MHR"/>
    <property type="match status" value="1"/>
</dbReference>
<evidence type="ECO:0000256" key="4">
    <source>
        <dbReference type="ARBA" id="ARBA00023242"/>
    </source>
</evidence>
<dbReference type="PANTHER" id="PTHR47706">
    <property type="entry name" value="NMRA-LIKE FAMILY PROTEIN"/>
    <property type="match status" value="1"/>
</dbReference>
<feature type="region of interest" description="Disordered" evidence="5">
    <location>
        <begin position="385"/>
        <end position="405"/>
    </location>
</feature>
<dbReference type="EMBL" id="JAGPUO010000029">
    <property type="protein sequence ID" value="KAG5655440.1"/>
    <property type="molecule type" value="Genomic_DNA"/>
</dbReference>
<dbReference type="GO" id="GO:0008270">
    <property type="term" value="F:zinc ion binding"/>
    <property type="evidence" value="ECO:0007669"/>
    <property type="project" value="InterPro"/>
</dbReference>
<dbReference type="GO" id="GO:0003677">
    <property type="term" value="F:DNA binding"/>
    <property type="evidence" value="ECO:0007669"/>
    <property type="project" value="InterPro"/>
</dbReference>
<dbReference type="InterPro" id="IPR036291">
    <property type="entry name" value="NAD(P)-bd_dom_sf"/>
</dbReference>
<dbReference type="InterPro" id="IPR007219">
    <property type="entry name" value="XnlR_reg_dom"/>
</dbReference>
<dbReference type="Pfam" id="PF13460">
    <property type="entry name" value="NAD_binding_10"/>
    <property type="match status" value="1"/>
</dbReference>
<feature type="domain" description="Xylanolytic transcriptional activator regulatory" evidence="6">
    <location>
        <begin position="582"/>
        <end position="654"/>
    </location>
</feature>
<evidence type="ECO:0000256" key="3">
    <source>
        <dbReference type="ARBA" id="ARBA00023002"/>
    </source>
</evidence>
<dbReference type="PANTHER" id="PTHR47706:SF7">
    <property type="entry name" value="CIPA-LIKE, PUTATIVE (AFU_ORTHOLOGUE AFUA_1G01630)-RELATED"/>
    <property type="match status" value="1"/>
</dbReference>
<dbReference type="SMART" id="SM00906">
    <property type="entry name" value="Fungal_trans"/>
    <property type="match status" value="1"/>
</dbReference>
<keyword evidence="3" id="KW-0560">Oxidoreductase</keyword>
<protein>
    <recommendedName>
        <fullName evidence="6">Xylanolytic transcriptional activator regulatory domain-containing protein</fullName>
    </recommendedName>
</protein>
<sequence>MSTLHFAKDQPQGFSNCIERVVVVGASGRQGSHILGQLLKTGKHTITALTRNNSSSKLPESVKIARVDYENEESIAAALEGQQLLIITLANGVDAEVHHRIVRAAGKAGVAHIVPNIYAANIVVENKGAVDDFFPAAGLRDLLTEIERVGVSSWTVLVGSIWFDYSFPAGPLFMGFDLNNRQVTLFDDGEAKVNTSTWAQYGRGAAALASLKVLPEDENDTSPTLAHFRNKPLYLSSFYVSQKEILASAQRVTNTTDSDWDIKYDTTSDRMEEGKAQAASGDFRGLVQTYYSFIFSPKGQKVNFEEKLHNAILQLPEEDLDEVVKGCVEKAKDGYSPFYNANEYRFVSIEDRLKAIEAHIWRNASAGEPPVNDVATGVVIIDDDDDDQHMAESPNHDSPVSPTPEITNTTVITSLERDTATVAVAATSTISASSTPSANIANTSVNPGTTNPRFFHNDLTPGFPLSEWLEAKAAASIYFDRINEATQLFIAARFMKMLKEFYFGPPENRNKVTWSAINVVLALEVYMTPSKDTTADASAAICIRRAQSVMDQLVYRTEDLLGLQVILGVAMFFMHTAHPHPACVLIATAVKLVHRLKLNVPPETTAHRRQSAERARLFWLTYTMDRELSLRTSEPYLLQDHDIGIEIDHISSGPGKGCVLILPDSIRDSPFDVYKIKRQFDEAVKINIPKTRARLAIIQGKIYDQVYSVRASRMSSSEKQQAFEGLDSMLEEWYSSLPPSFNETTQSFSISVHITYYQCLFSTRRATIHNTDWIKQLDDYANSKTRLDATQRALLLPSNWSTLVEAARSCLTMLSKIPSGNTALRWSSTCACEAAITVLAANHMTLGLHDVPRSIKEDEAKIDTALKEFQERLQGSNDEFLNKMYTECKSLSERAAVAADKFLDAAVDQFWDAVVDGVVGQTAPQAMAFTNGDRAP</sequence>
<comment type="caution">
    <text evidence="7">The sequence shown here is derived from an EMBL/GenBank/DDBJ whole genome shotgun (WGS) entry which is preliminary data.</text>
</comment>
<organism evidence="7 8">
    <name type="scientific">Fusarium avenaceum</name>
    <dbReference type="NCBI Taxonomy" id="40199"/>
    <lineage>
        <taxon>Eukaryota</taxon>
        <taxon>Fungi</taxon>
        <taxon>Dikarya</taxon>
        <taxon>Ascomycota</taxon>
        <taxon>Pezizomycotina</taxon>
        <taxon>Sordariomycetes</taxon>
        <taxon>Hypocreomycetidae</taxon>
        <taxon>Hypocreales</taxon>
        <taxon>Nectriaceae</taxon>
        <taxon>Fusarium</taxon>
        <taxon>Fusarium tricinctum species complex</taxon>
    </lineage>
</organism>
<evidence type="ECO:0000256" key="2">
    <source>
        <dbReference type="ARBA" id="ARBA00022857"/>
    </source>
</evidence>
<dbReference type="InterPro" id="IPR051609">
    <property type="entry name" value="NmrA/Isoflavone_reductase-like"/>
</dbReference>
<evidence type="ECO:0000256" key="1">
    <source>
        <dbReference type="ARBA" id="ARBA00005725"/>
    </source>
</evidence>
<reference evidence="7" key="1">
    <citation type="submission" date="2021-04" db="EMBL/GenBank/DDBJ databases">
        <title>Draft genome of Fusarium avenaceum strain F156N33, isolated from an atmospheric sample in Virginia.</title>
        <authorList>
            <person name="Yang S."/>
            <person name="Vinatzer B.A."/>
            <person name="Coleman J."/>
        </authorList>
    </citation>
    <scope>NUCLEOTIDE SEQUENCE</scope>
    <source>
        <strain evidence="7">F156N33</strain>
    </source>
</reference>
<evidence type="ECO:0000313" key="8">
    <source>
        <dbReference type="Proteomes" id="UP000782241"/>
    </source>
</evidence>
<keyword evidence="4" id="KW-0539">Nucleus</keyword>
<dbReference type="InterPro" id="IPR016040">
    <property type="entry name" value="NAD(P)-bd_dom"/>
</dbReference>
<dbReference type="GO" id="GO:0006351">
    <property type="term" value="P:DNA-templated transcription"/>
    <property type="evidence" value="ECO:0007669"/>
    <property type="project" value="InterPro"/>
</dbReference>
<dbReference type="Proteomes" id="UP000782241">
    <property type="component" value="Unassembled WGS sequence"/>
</dbReference>
<dbReference type="AlphaFoldDB" id="A0A9P7KP10"/>
<gene>
    <name evidence="7" type="ORF">KAF25_000689</name>
</gene>
<evidence type="ECO:0000259" key="6">
    <source>
        <dbReference type="SMART" id="SM00906"/>
    </source>
</evidence>
<keyword evidence="2" id="KW-0521">NADP</keyword>